<evidence type="ECO:0000313" key="1">
    <source>
        <dbReference type="EMBL" id="KGJ53622.1"/>
    </source>
</evidence>
<dbReference type="GO" id="GO:0005737">
    <property type="term" value="C:cytoplasm"/>
    <property type="evidence" value="ECO:0007669"/>
    <property type="project" value="TreeGrafter"/>
</dbReference>
<accession>A0A099I8Q8</accession>
<reference evidence="1 2" key="1">
    <citation type="submission" date="2014-08" db="EMBL/GenBank/DDBJ databases">
        <title>Clostridium innocuum, an unnegligible vancomycin-resistant pathogen causing extra-intestinal infections.</title>
        <authorList>
            <person name="Feng Y."/>
            <person name="Chiu C.-H."/>
        </authorList>
    </citation>
    <scope>NUCLEOTIDE SEQUENCE [LARGE SCALE GENOMIC DNA]</scope>
    <source>
        <strain evidence="1 2">AN88</strain>
    </source>
</reference>
<dbReference type="EMBL" id="JQIF01000036">
    <property type="protein sequence ID" value="KGJ53622.1"/>
    <property type="molecule type" value="Genomic_DNA"/>
</dbReference>
<dbReference type="SUPFAM" id="SSF56784">
    <property type="entry name" value="HAD-like"/>
    <property type="match status" value="1"/>
</dbReference>
<dbReference type="PANTHER" id="PTHR19288:SF25">
    <property type="entry name" value="PHOSPHATIDYLGLYCEROPHOSPHATASE GEP4, MITOCHONDRIAL"/>
    <property type="match status" value="1"/>
</dbReference>
<proteinExistence type="predicted"/>
<sequence length="174" mass="19993">MLKLFTPDYYIHSFSALRPEYLLEHGIRLLVCDIDNTLVPHDVALPDEKAVQFIRGMQEAGIRVVFISNNVEERVEIFAKGLQADCYPFAMKPLPKTYRRMLKEQGVDKKEVAVVGDQLMTDILGANLMGLHTVLTAPVVTRDLSFTKFNRFFENIVFRLLQITGRLRKGEYDE</sequence>
<dbReference type="InterPro" id="IPR023214">
    <property type="entry name" value="HAD_sf"/>
</dbReference>
<dbReference type="Gene3D" id="3.40.50.1000">
    <property type="entry name" value="HAD superfamily/HAD-like"/>
    <property type="match status" value="1"/>
</dbReference>
<name>A0A099I8Q8_CLOIN</name>
<dbReference type="InterPro" id="IPR006549">
    <property type="entry name" value="HAD-SF_hydro_IIIA"/>
</dbReference>
<dbReference type="InterPro" id="IPR036412">
    <property type="entry name" value="HAD-like_sf"/>
</dbReference>
<organism evidence="1 2">
    <name type="scientific">Clostridium innocuum</name>
    <dbReference type="NCBI Taxonomy" id="1522"/>
    <lineage>
        <taxon>Bacteria</taxon>
        <taxon>Bacillati</taxon>
        <taxon>Bacillota</taxon>
        <taxon>Clostridia</taxon>
        <taxon>Eubacteriales</taxon>
        <taxon>Clostridiaceae</taxon>
        <taxon>Clostridium</taxon>
    </lineage>
</organism>
<dbReference type="Proteomes" id="UP000030008">
    <property type="component" value="Unassembled WGS sequence"/>
</dbReference>
<comment type="caution">
    <text evidence="1">The sequence shown here is derived from an EMBL/GenBank/DDBJ whole genome shotgun (WGS) entry which is preliminary data.</text>
</comment>
<gene>
    <name evidence="1" type="ORF">CIAN88_08115</name>
</gene>
<dbReference type="NCBIfam" id="TIGR01668">
    <property type="entry name" value="YqeG_hyp_ppase"/>
    <property type="match status" value="1"/>
</dbReference>
<dbReference type="GO" id="GO:0008962">
    <property type="term" value="F:phosphatidylglycerophosphatase activity"/>
    <property type="evidence" value="ECO:0007669"/>
    <property type="project" value="InterPro"/>
</dbReference>
<dbReference type="InterPro" id="IPR010021">
    <property type="entry name" value="PGPP1/Gep4"/>
</dbReference>
<keyword evidence="1" id="KW-0378">Hydrolase</keyword>
<dbReference type="Pfam" id="PF13242">
    <property type="entry name" value="Hydrolase_like"/>
    <property type="match status" value="1"/>
</dbReference>
<dbReference type="RefSeq" id="WP_044904926.1">
    <property type="nucleotide sequence ID" value="NZ_JQIF01000036.1"/>
</dbReference>
<protein>
    <submittedName>
        <fullName evidence="1">Hydrolase</fullName>
    </submittedName>
</protein>
<evidence type="ECO:0000313" key="2">
    <source>
        <dbReference type="Proteomes" id="UP000030008"/>
    </source>
</evidence>
<dbReference type="PANTHER" id="PTHR19288">
    <property type="entry name" value="4-NITROPHENYLPHOSPHATASE-RELATED"/>
    <property type="match status" value="1"/>
</dbReference>
<dbReference type="AlphaFoldDB" id="A0A099I8Q8"/>
<dbReference type="NCBIfam" id="TIGR01662">
    <property type="entry name" value="HAD-SF-IIIA"/>
    <property type="match status" value="1"/>
</dbReference>